<proteinExistence type="predicted"/>
<name>A0A5B7DJW1_PORTR</name>
<gene>
    <name evidence="1" type="ORF">E2C01_014399</name>
</gene>
<dbReference type="Proteomes" id="UP000324222">
    <property type="component" value="Unassembled WGS sequence"/>
</dbReference>
<keyword evidence="2" id="KW-1185">Reference proteome</keyword>
<evidence type="ECO:0000313" key="2">
    <source>
        <dbReference type="Proteomes" id="UP000324222"/>
    </source>
</evidence>
<organism evidence="1 2">
    <name type="scientific">Portunus trituberculatus</name>
    <name type="common">Swimming crab</name>
    <name type="synonym">Neptunus trituberculatus</name>
    <dbReference type="NCBI Taxonomy" id="210409"/>
    <lineage>
        <taxon>Eukaryota</taxon>
        <taxon>Metazoa</taxon>
        <taxon>Ecdysozoa</taxon>
        <taxon>Arthropoda</taxon>
        <taxon>Crustacea</taxon>
        <taxon>Multicrustacea</taxon>
        <taxon>Malacostraca</taxon>
        <taxon>Eumalacostraca</taxon>
        <taxon>Eucarida</taxon>
        <taxon>Decapoda</taxon>
        <taxon>Pleocyemata</taxon>
        <taxon>Brachyura</taxon>
        <taxon>Eubrachyura</taxon>
        <taxon>Portunoidea</taxon>
        <taxon>Portunidae</taxon>
        <taxon>Portuninae</taxon>
        <taxon>Portunus</taxon>
    </lineage>
</organism>
<comment type="caution">
    <text evidence="1">The sequence shown here is derived from an EMBL/GenBank/DDBJ whole genome shotgun (WGS) entry which is preliminary data.</text>
</comment>
<dbReference type="AlphaFoldDB" id="A0A5B7DJW1"/>
<accession>A0A5B7DJW1</accession>
<sequence length="157" mass="17311">MSTESTTRCSGLTRTMAQGLTTLQQILCFHPLHVGYRITMRAMINLHVSCCPGEKWGTEECTVESSVAINANSANSPSLLNTVRTKSASDFNPSPITVPASIHTRYSVHFLRIRKWSWTNPSISLDPDGVDGVRGEVTDGGELVVLYRLTLPGLYWQ</sequence>
<dbReference type="EMBL" id="VSRR010000972">
    <property type="protein sequence ID" value="MPC21413.1"/>
    <property type="molecule type" value="Genomic_DNA"/>
</dbReference>
<reference evidence="1 2" key="1">
    <citation type="submission" date="2019-05" db="EMBL/GenBank/DDBJ databases">
        <title>Another draft genome of Portunus trituberculatus and its Hox gene families provides insights of decapod evolution.</title>
        <authorList>
            <person name="Jeong J.-H."/>
            <person name="Song I."/>
            <person name="Kim S."/>
            <person name="Choi T."/>
            <person name="Kim D."/>
            <person name="Ryu S."/>
            <person name="Kim W."/>
        </authorList>
    </citation>
    <scope>NUCLEOTIDE SEQUENCE [LARGE SCALE GENOMIC DNA]</scope>
    <source>
        <tissue evidence="1">Muscle</tissue>
    </source>
</reference>
<protein>
    <submittedName>
        <fullName evidence="1">Uncharacterized protein</fullName>
    </submittedName>
</protein>
<evidence type="ECO:0000313" key="1">
    <source>
        <dbReference type="EMBL" id="MPC21413.1"/>
    </source>
</evidence>